<sequence length="246" mass="28295">MSRFTIYTAAEKPELLTRINTLAKNSFPRFIFDGEVVFKEQSDSFLEHYPECQFALFDGEEMVSGGVTVPLSWNGSMEDLPETTDDFIPFQYQSPNVLCALAGLVADNHRGRGISRDVLLAMKRIGQEKGFSSLIAPVRPNHKERYPLLSLDDYIHWKREDGAPYDPWIRVHWRLKAPMLKIMPKAAVVRGTIREWEDWTGMRFLSSGPYVVPGALVPVEMDLEKNEGVYLEPNIWMEHQIEPYDE</sequence>
<evidence type="ECO:0000313" key="1">
    <source>
        <dbReference type="EMBL" id="PTM53297.1"/>
    </source>
</evidence>
<dbReference type="Gene3D" id="3.40.630.30">
    <property type="match status" value="1"/>
</dbReference>
<dbReference type="AlphaFoldDB" id="A0A2T4Z0N2"/>
<dbReference type="Proteomes" id="UP000241639">
    <property type="component" value="Unassembled WGS sequence"/>
</dbReference>
<evidence type="ECO:0008006" key="3">
    <source>
        <dbReference type="Google" id="ProtNLM"/>
    </source>
</evidence>
<name>A0A2T4Z0N2_9BACL</name>
<organism evidence="1 2">
    <name type="scientific">Desmospora activa DSM 45169</name>
    <dbReference type="NCBI Taxonomy" id="1121389"/>
    <lineage>
        <taxon>Bacteria</taxon>
        <taxon>Bacillati</taxon>
        <taxon>Bacillota</taxon>
        <taxon>Bacilli</taxon>
        <taxon>Bacillales</taxon>
        <taxon>Thermoactinomycetaceae</taxon>
        <taxon>Desmospora</taxon>
    </lineage>
</organism>
<gene>
    <name evidence="1" type="ORF">C8J48_3621</name>
</gene>
<evidence type="ECO:0000313" key="2">
    <source>
        <dbReference type="Proteomes" id="UP000241639"/>
    </source>
</evidence>
<dbReference type="InterPro" id="IPR016181">
    <property type="entry name" value="Acyl_CoA_acyltransferase"/>
</dbReference>
<accession>A0A2T4Z0N2</accession>
<dbReference type="OrthoDB" id="342444at2"/>
<comment type="caution">
    <text evidence="1">The sequence shown here is derived from an EMBL/GenBank/DDBJ whole genome shotgun (WGS) entry which is preliminary data.</text>
</comment>
<proteinExistence type="predicted"/>
<keyword evidence="2" id="KW-1185">Reference proteome</keyword>
<dbReference type="RefSeq" id="WP_107728582.1">
    <property type="nucleotide sequence ID" value="NZ_PZZP01000004.1"/>
</dbReference>
<dbReference type="EMBL" id="PZZP01000004">
    <property type="protein sequence ID" value="PTM53297.1"/>
    <property type="molecule type" value="Genomic_DNA"/>
</dbReference>
<reference evidence="1 2" key="1">
    <citation type="submission" date="2018-04" db="EMBL/GenBank/DDBJ databases">
        <title>Genomic Encyclopedia of Archaeal and Bacterial Type Strains, Phase II (KMG-II): from individual species to whole genera.</title>
        <authorList>
            <person name="Goeker M."/>
        </authorList>
    </citation>
    <scope>NUCLEOTIDE SEQUENCE [LARGE SCALE GENOMIC DNA]</scope>
    <source>
        <strain evidence="1 2">DSM 45169</strain>
    </source>
</reference>
<protein>
    <recommendedName>
        <fullName evidence="3">Acetyltransferase (GNAT) family protein</fullName>
    </recommendedName>
</protein>
<dbReference type="SUPFAM" id="SSF55729">
    <property type="entry name" value="Acyl-CoA N-acyltransferases (Nat)"/>
    <property type="match status" value="1"/>
</dbReference>